<name>A0A502C7Q7_9SPHN</name>
<evidence type="ECO:0000256" key="1">
    <source>
        <dbReference type="SAM" id="Phobius"/>
    </source>
</evidence>
<sequence>MVRKGIATLTEMIGGGAATQGARRRIAHGYYLAVGAAAAFVGLFNPVGIVIMLTSAIASSFGGLAGMISIGFAVPETGTPRGFVIGRLWGVIAAGLIVTGVFAAVLGPTLRW</sequence>
<keyword evidence="3" id="KW-1185">Reference proteome</keyword>
<evidence type="ECO:0000313" key="2">
    <source>
        <dbReference type="EMBL" id="TPG09615.1"/>
    </source>
</evidence>
<keyword evidence="1" id="KW-0812">Transmembrane</keyword>
<accession>A0A502C7Q7</accession>
<keyword evidence="1" id="KW-0472">Membrane</keyword>
<gene>
    <name evidence="2" type="ORF">EAH84_13535</name>
</gene>
<protein>
    <submittedName>
        <fullName evidence="2">Uncharacterized protein</fullName>
    </submittedName>
</protein>
<evidence type="ECO:0000313" key="3">
    <source>
        <dbReference type="Proteomes" id="UP000318413"/>
    </source>
</evidence>
<proteinExistence type="predicted"/>
<keyword evidence="1" id="KW-1133">Transmembrane helix</keyword>
<reference evidence="2 3" key="1">
    <citation type="journal article" date="2019" name="Environ. Microbiol.">
        <title>Species interactions and distinct microbial communities in high Arctic permafrost affected cryosols are associated with the CH4 and CO2 gas fluxes.</title>
        <authorList>
            <person name="Altshuler I."/>
            <person name="Hamel J."/>
            <person name="Turney S."/>
            <person name="Magnuson E."/>
            <person name="Levesque R."/>
            <person name="Greer C."/>
            <person name="Whyte L.G."/>
        </authorList>
    </citation>
    <scope>NUCLEOTIDE SEQUENCE [LARGE SCALE GENOMIC DNA]</scope>
    <source>
        <strain evidence="2 3">S5.1</strain>
    </source>
</reference>
<dbReference type="Proteomes" id="UP000318413">
    <property type="component" value="Unassembled WGS sequence"/>
</dbReference>
<organism evidence="2 3">
    <name type="scientific">Sphingomonas oligophenolica</name>
    <dbReference type="NCBI Taxonomy" id="301154"/>
    <lineage>
        <taxon>Bacteria</taxon>
        <taxon>Pseudomonadati</taxon>
        <taxon>Pseudomonadota</taxon>
        <taxon>Alphaproteobacteria</taxon>
        <taxon>Sphingomonadales</taxon>
        <taxon>Sphingomonadaceae</taxon>
        <taxon>Sphingomonas</taxon>
    </lineage>
</organism>
<feature type="transmembrane region" description="Helical" evidence="1">
    <location>
        <begin position="57"/>
        <end position="74"/>
    </location>
</feature>
<dbReference type="AlphaFoldDB" id="A0A502C7Q7"/>
<feature type="transmembrane region" description="Helical" evidence="1">
    <location>
        <begin position="86"/>
        <end position="106"/>
    </location>
</feature>
<feature type="transmembrane region" description="Helical" evidence="1">
    <location>
        <begin position="30"/>
        <end position="51"/>
    </location>
</feature>
<comment type="caution">
    <text evidence="2">The sequence shown here is derived from an EMBL/GenBank/DDBJ whole genome shotgun (WGS) entry which is preliminary data.</text>
</comment>
<dbReference type="EMBL" id="RCZK01000014">
    <property type="protein sequence ID" value="TPG09615.1"/>
    <property type="molecule type" value="Genomic_DNA"/>
</dbReference>